<name>A0A8J3BAM1_9BACI</name>
<dbReference type="RefSeq" id="WP_054670577.1">
    <property type="nucleotide sequence ID" value="NZ_BMOF01000025.1"/>
</dbReference>
<dbReference type="Proteomes" id="UP000637720">
    <property type="component" value="Unassembled WGS sequence"/>
</dbReference>
<dbReference type="GO" id="GO:0016787">
    <property type="term" value="F:hydrolase activity"/>
    <property type="evidence" value="ECO:0007669"/>
    <property type="project" value="InterPro"/>
</dbReference>
<evidence type="ECO:0000259" key="2">
    <source>
        <dbReference type="Pfam" id="PF00149"/>
    </source>
</evidence>
<dbReference type="EMBL" id="BMOF01000025">
    <property type="protein sequence ID" value="GGK01094.1"/>
    <property type="molecule type" value="Genomic_DNA"/>
</dbReference>
<dbReference type="PANTHER" id="PTHR31302">
    <property type="entry name" value="TRANSMEMBRANE PROTEIN WITH METALLOPHOSPHOESTERASE DOMAIN-RELATED"/>
    <property type="match status" value="1"/>
</dbReference>
<feature type="domain" description="Calcineurin-like phosphoesterase" evidence="2">
    <location>
        <begin position="52"/>
        <end position="258"/>
    </location>
</feature>
<keyword evidence="1" id="KW-0812">Transmembrane</keyword>
<dbReference type="Gene3D" id="3.60.21.10">
    <property type="match status" value="1"/>
</dbReference>
<dbReference type="AlphaFoldDB" id="A0A8J3BAM1"/>
<reference evidence="3" key="1">
    <citation type="journal article" date="2014" name="Int. J. Syst. Evol. Microbiol.">
        <title>Complete genome sequence of Corynebacterium casei LMG S-19264T (=DSM 44701T), isolated from a smear-ripened cheese.</title>
        <authorList>
            <consortium name="US DOE Joint Genome Institute (JGI-PGF)"/>
            <person name="Walter F."/>
            <person name="Albersmeier A."/>
            <person name="Kalinowski J."/>
            <person name="Ruckert C."/>
        </authorList>
    </citation>
    <scope>NUCLEOTIDE SEQUENCE</scope>
    <source>
        <strain evidence="3">JCM 14719</strain>
    </source>
</reference>
<dbReference type="InterPro" id="IPR004843">
    <property type="entry name" value="Calcineurin-like_PHP"/>
</dbReference>
<gene>
    <name evidence="3" type="ORF">GCM10007043_13970</name>
</gene>
<organism evidence="3 4">
    <name type="scientific">Calditerricola satsumensis</name>
    <dbReference type="NCBI Taxonomy" id="373054"/>
    <lineage>
        <taxon>Bacteria</taxon>
        <taxon>Bacillati</taxon>
        <taxon>Bacillota</taxon>
        <taxon>Bacilli</taxon>
        <taxon>Bacillales</taxon>
        <taxon>Bacillaceae</taxon>
        <taxon>Calditerricola</taxon>
    </lineage>
</organism>
<keyword evidence="1" id="KW-0472">Membrane</keyword>
<proteinExistence type="predicted"/>
<accession>A0A8J3BAM1</accession>
<evidence type="ECO:0000313" key="3">
    <source>
        <dbReference type="EMBL" id="GGK01094.1"/>
    </source>
</evidence>
<sequence>MTRKRRWLYFLLAVGATLLALVLYTVYDNQRIVVRRETVFIENLPEAFNGFTILQLTDLHEKTFGPGQKRLIDVINRERFDLVAITGDMTQNSGSQNFQPFYDLLDGWNNRAPILFVVGNTDPIVYAFWHNHEKTPFYTGMEARGARLLESVFLLEKGEDRLWIVHAQDAMRNPEPILAAIAERLPAETDEGMKGEFLRQQKVFMDFRRFHADARPRDVVIGLTHYPLLPEDVERVRRDGKEFLLPPFDLLLAGHYHGGQIRLPFIGALYVPERRLGKNGYFPPQDRVKGWMDVAGIPQYVSAGLGARNSVPLLAFRLFNPPEINLITLKPKPATDAPGR</sequence>
<keyword evidence="4" id="KW-1185">Reference proteome</keyword>
<reference evidence="3" key="2">
    <citation type="submission" date="2020-09" db="EMBL/GenBank/DDBJ databases">
        <authorList>
            <person name="Sun Q."/>
            <person name="Ohkuma M."/>
        </authorList>
    </citation>
    <scope>NUCLEOTIDE SEQUENCE</scope>
    <source>
        <strain evidence="3">JCM 14719</strain>
    </source>
</reference>
<comment type="caution">
    <text evidence="3">The sequence shown here is derived from an EMBL/GenBank/DDBJ whole genome shotgun (WGS) entry which is preliminary data.</text>
</comment>
<dbReference type="PANTHER" id="PTHR31302:SF0">
    <property type="entry name" value="TRANSMEMBRANE PROTEIN WITH METALLOPHOSPHOESTERASE DOMAIN"/>
    <property type="match status" value="1"/>
</dbReference>
<dbReference type="InterPro" id="IPR029052">
    <property type="entry name" value="Metallo-depent_PP-like"/>
</dbReference>
<evidence type="ECO:0000313" key="4">
    <source>
        <dbReference type="Proteomes" id="UP000637720"/>
    </source>
</evidence>
<feature type="transmembrane region" description="Helical" evidence="1">
    <location>
        <begin position="7"/>
        <end position="27"/>
    </location>
</feature>
<dbReference type="Pfam" id="PF00149">
    <property type="entry name" value="Metallophos"/>
    <property type="match status" value="1"/>
</dbReference>
<keyword evidence="1" id="KW-1133">Transmembrane helix</keyword>
<dbReference type="SUPFAM" id="SSF56300">
    <property type="entry name" value="Metallo-dependent phosphatases"/>
    <property type="match status" value="1"/>
</dbReference>
<evidence type="ECO:0000256" key="1">
    <source>
        <dbReference type="SAM" id="Phobius"/>
    </source>
</evidence>
<protein>
    <recommendedName>
        <fullName evidence="2">Calcineurin-like phosphoesterase domain-containing protein</fullName>
    </recommendedName>
</protein>
<dbReference type="InterPro" id="IPR051158">
    <property type="entry name" value="Metallophosphoesterase_sf"/>
</dbReference>